<evidence type="ECO:0000256" key="1">
    <source>
        <dbReference type="SAM" id="Phobius"/>
    </source>
</evidence>
<sequence length="118" mass="12475">MIIRVFLIASIGAASWWLLQGRATGHRLAVTRVGALLVAAAAVVAVLVPSLVTDVANLVGVREGPNLLLYVLIVVFAFTSIVQAARLRDLDSRIARLTRAQALLEVEMGAKAESSVDG</sequence>
<feature type="transmembrane region" description="Helical" evidence="1">
    <location>
        <begin position="67"/>
        <end position="85"/>
    </location>
</feature>
<gene>
    <name evidence="2" type="ORF">GCM10022242_14390</name>
</gene>
<keyword evidence="1" id="KW-0812">Transmembrane</keyword>
<comment type="caution">
    <text evidence="2">The sequence shown here is derived from an EMBL/GenBank/DDBJ whole genome shotgun (WGS) entry which is preliminary data.</text>
</comment>
<organism evidence="2 3">
    <name type="scientific">Nocardioides panacisoli</name>
    <dbReference type="NCBI Taxonomy" id="627624"/>
    <lineage>
        <taxon>Bacteria</taxon>
        <taxon>Bacillati</taxon>
        <taxon>Actinomycetota</taxon>
        <taxon>Actinomycetes</taxon>
        <taxon>Propionibacteriales</taxon>
        <taxon>Nocardioidaceae</taxon>
        <taxon>Nocardioides</taxon>
    </lineage>
</organism>
<protein>
    <recommendedName>
        <fullName evidence="4">DUF2304 domain-containing protein</fullName>
    </recommendedName>
</protein>
<dbReference type="InterPro" id="IPR019277">
    <property type="entry name" value="DUF2304"/>
</dbReference>
<name>A0ABP7I9T0_9ACTN</name>
<dbReference type="Pfam" id="PF10066">
    <property type="entry name" value="DUF2304"/>
    <property type="match status" value="1"/>
</dbReference>
<keyword evidence="1" id="KW-0472">Membrane</keyword>
<dbReference type="EMBL" id="BAABAH010000003">
    <property type="protein sequence ID" value="GAA3813068.1"/>
    <property type="molecule type" value="Genomic_DNA"/>
</dbReference>
<feature type="transmembrane region" description="Helical" evidence="1">
    <location>
        <begin position="33"/>
        <end position="55"/>
    </location>
</feature>
<reference evidence="3" key="1">
    <citation type="journal article" date="2019" name="Int. J. Syst. Evol. Microbiol.">
        <title>The Global Catalogue of Microorganisms (GCM) 10K type strain sequencing project: providing services to taxonomists for standard genome sequencing and annotation.</title>
        <authorList>
            <consortium name="The Broad Institute Genomics Platform"/>
            <consortium name="The Broad Institute Genome Sequencing Center for Infectious Disease"/>
            <person name="Wu L."/>
            <person name="Ma J."/>
        </authorList>
    </citation>
    <scope>NUCLEOTIDE SEQUENCE [LARGE SCALE GENOMIC DNA]</scope>
    <source>
        <strain evidence="3">JCM 16953</strain>
    </source>
</reference>
<accession>A0ABP7I9T0</accession>
<evidence type="ECO:0000313" key="2">
    <source>
        <dbReference type="EMBL" id="GAA3813068.1"/>
    </source>
</evidence>
<dbReference type="Proteomes" id="UP001501821">
    <property type="component" value="Unassembled WGS sequence"/>
</dbReference>
<proteinExistence type="predicted"/>
<evidence type="ECO:0008006" key="4">
    <source>
        <dbReference type="Google" id="ProtNLM"/>
    </source>
</evidence>
<evidence type="ECO:0000313" key="3">
    <source>
        <dbReference type="Proteomes" id="UP001501821"/>
    </source>
</evidence>
<keyword evidence="1" id="KW-1133">Transmembrane helix</keyword>
<keyword evidence="3" id="KW-1185">Reference proteome</keyword>
<dbReference type="RefSeq" id="WP_344773773.1">
    <property type="nucleotide sequence ID" value="NZ_BAABAH010000003.1"/>
</dbReference>